<name>A0A0B7MWC5_9FUNG</name>
<feature type="region of interest" description="Disordered" evidence="2">
    <location>
        <begin position="214"/>
        <end position="273"/>
    </location>
</feature>
<accession>A0A0B7MWC5</accession>
<dbReference type="Proteomes" id="UP000054107">
    <property type="component" value="Unassembled WGS sequence"/>
</dbReference>
<evidence type="ECO:0000256" key="2">
    <source>
        <dbReference type="SAM" id="MobiDB-lite"/>
    </source>
</evidence>
<sequence>MKKTLNRSSFSLRPWVNENHNCPLCKKSCSFRQIISPLYLSSEDEHDSGITAAETSEHTQTLQLRVLSLMREKETATQNFNTAKQALQDEREKSQVMASDLRGATKAVRHMKQIRRVAELDDLMNSPTAKAFFQNLESFSKEDLLIQNRAMQSRLKKAHTERDDAVRKSSILERENLHLQKKIERLKEKLQTAETGHPAQSKPKRTNNIIILDESEKDNSEDDNITLDDDDSDSPVLLTEESSTSNNASDNHSSYNRNNSNRQSLKSTGSPSRAPIFVNQCDSQFLGYKKRPYADNLIPLLANESTIVQGVDLVIVMTATGIATTAGSLFAASNRFEANIVSSAVMSNQDGKQRKKSGMPAECSRV</sequence>
<dbReference type="EMBL" id="LN719137">
    <property type="protein sequence ID" value="CEP07194.1"/>
    <property type="molecule type" value="Genomic_DNA"/>
</dbReference>
<dbReference type="AlphaFoldDB" id="A0A0B7MWC5"/>
<proteinExistence type="predicted"/>
<feature type="compositionally biased region" description="Acidic residues" evidence="2">
    <location>
        <begin position="214"/>
        <end position="233"/>
    </location>
</feature>
<feature type="compositionally biased region" description="Low complexity" evidence="2">
    <location>
        <begin position="249"/>
        <end position="264"/>
    </location>
</feature>
<gene>
    <name evidence="3" type="primary">PARPA_00473.1 scaffold 888</name>
</gene>
<dbReference type="OrthoDB" id="2288578at2759"/>
<reference evidence="3 4" key="1">
    <citation type="submission" date="2014-09" db="EMBL/GenBank/DDBJ databases">
        <authorList>
            <person name="Ellenberger Sabrina"/>
        </authorList>
    </citation>
    <scope>NUCLEOTIDE SEQUENCE [LARGE SCALE GENOMIC DNA]</scope>
    <source>
        <strain evidence="3 4">CBS 412.66</strain>
    </source>
</reference>
<evidence type="ECO:0000256" key="1">
    <source>
        <dbReference type="SAM" id="Coils"/>
    </source>
</evidence>
<evidence type="ECO:0000313" key="4">
    <source>
        <dbReference type="Proteomes" id="UP000054107"/>
    </source>
</evidence>
<evidence type="ECO:0000313" key="3">
    <source>
        <dbReference type="EMBL" id="CEP07194.1"/>
    </source>
</evidence>
<protein>
    <submittedName>
        <fullName evidence="3">Uncharacterized protein</fullName>
    </submittedName>
</protein>
<keyword evidence="1" id="KW-0175">Coiled coil</keyword>
<feature type="coiled-coil region" evidence="1">
    <location>
        <begin position="141"/>
        <end position="196"/>
    </location>
</feature>
<keyword evidence="4" id="KW-1185">Reference proteome</keyword>
<organism evidence="3 4">
    <name type="scientific">Parasitella parasitica</name>
    <dbReference type="NCBI Taxonomy" id="35722"/>
    <lineage>
        <taxon>Eukaryota</taxon>
        <taxon>Fungi</taxon>
        <taxon>Fungi incertae sedis</taxon>
        <taxon>Mucoromycota</taxon>
        <taxon>Mucoromycotina</taxon>
        <taxon>Mucoromycetes</taxon>
        <taxon>Mucorales</taxon>
        <taxon>Mucorineae</taxon>
        <taxon>Mucoraceae</taxon>
        <taxon>Parasitella</taxon>
    </lineage>
</organism>
<dbReference type="STRING" id="35722.A0A0B7MWC5"/>